<keyword evidence="2" id="KW-1185">Reference proteome</keyword>
<reference evidence="1 2" key="1">
    <citation type="submission" date="2024-02" db="EMBL/GenBank/DDBJ databases">
        <authorList>
            <person name="Daric V."/>
            <person name="Darras S."/>
        </authorList>
    </citation>
    <scope>NUCLEOTIDE SEQUENCE [LARGE SCALE GENOMIC DNA]</scope>
</reference>
<protein>
    <submittedName>
        <fullName evidence="1">Uncharacterized protein</fullName>
    </submittedName>
</protein>
<comment type="caution">
    <text evidence="1">The sequence shown here is derived from an EMBL/GenBank/DDBJ whole genome shotgun (WGS) entry which is preliminary data.</text>
</comment>
<organism evidence="1 2">
    <name type="scientific">Clavelina lepadiformis</name>
    <name type="common">Light-bulb sea squirt</name>
    <name type="synonym">Ascidia lepadiformis</name>
    <dbReference type="NCBI Taxonomy" id="159417"/>
    <lineage>
        <taxon>Eukaryota</taxon>
        <taxon>Metazoa</taxon>
        <taxon>Chordata</taxon>
        <taxon>Tunicata</taxon>
        <taxon>Ascidiacea</taxon>
        <taxon>Aplousobranchia</taxon>
        <taxon>Clavelinidae</taxon>
        <taxon>Clavelina</taxon>
    </lineage>
</organism>
<evidence type="ECO:0000313" key="2">
    <source>
        <dbReference type="Proteomes" id="UP001642483"/>
    </source>
</evidence>
<sequence>MSNLVSYGGSEEKKLWEKDGEKATLAERDAPMTEARMKHLKNRPLKIIANTASFVETMPLIPPFNVALKETGAAVGGMAFLNELGLISTMEIGYKRNCSNGVFPAVMKTLERCQEENLPTQFWQRWMKITYHYCSNVKNGCNLHYKTGDIVTKRGH</sequence>
<proteinExistence type="predicted"/>
<dbReference type="Proteomes" id="UP001642483">
    <property type="component" value="Unassembled WGS sequence"/>
</dbReference>
<accession>A0ABP0GEB5</accession>
<name>A0ABP0GEB5_CLALP</name>
<dbReference type="EMBL" id="CAWYQH010000114">
    <property type="protein sequence ID" value="CAK8690127.1"/>
    <property type="molecule type" value="Genomic_DNA"/>
</dbReference>
<gene>
    <name evidence="1" type="ORF">CVLEPA_LOCUS22764</name>
</gene>
<evidence type="ECO:0000313" key="1">
    <source>
        <dbReference type="EMBL" id="CAK8690127.1"/>
    </source>
</evidence>